<evidence type="ECO:0000313" key="4">
    <source>
        <dbReference type="Proteomes" id="UP000219329"/>
    </source>
</evidence>
<dbReference type="InterPro" id="IPR053195">
    <property type="entry name" value="Bax-like"/>
</dbReference>
<organism evidence="3 4">
    <name type="scientific">OM182 bacterium MED-G28</name>
    <dbReference type="NCBI Taxonomy" id="1986256"/>
    <lineage>
        <taxon>Bacteria</taxon>
        <taxon>Pseudomonadati</taxon>
        <taxon>Pseudomonadota</taxon>
        <taxon>Gammaproteobacteria</taxon>
        <taxon>OMG group</taxon>
        <taxon>OM182 clade</taxon>
    </lineage>
</organism>
<dbReference type="Proteomes" id="UP000219329">
    <property type="component" value="Unassembled WGS sequence"/>
</dbReference>
<feature type="transmembrane region" description="Helical" evidence="1">
    <location>
        <begin position="21"/>
        <end position="42"/>
    </location>
</feature>
<dbReference type="Gene3D" id="1.10.530.10">
    <property type="match status" value="1"/>
</dbReference>
<dbReference type="EMBL" id="NTJZ01000004">
    <property type="protein sequence ID" value="PDH34332.1"/>
    <property type="molecule type" value="Genomic_DNA"/>
</dbReference>
<evidence type="ECO:0000256" key="1">
    <source>
        <dbReference type="SAM" id="Phobius"/>
    </source>
</evidence>
<dbReference type="PANTHER" id="PTHR40572">
    <property type="entry name" value="PROTEIN BAX"/>
    <property type="match status" value="1"/>
</dbReference>
<protein>
    <recommendedName>
        <fullName evidence="2">Mannosyl-glycoprotein endo-beta-N-acetylglucosamidase-like domain-containing protein</fullName>
    </recommendedName>
</protein>
<proteinExistence type="predicted"/>
<keyword evidence="1" id="KW-0472">Membrane</keyword>
<evidence type="ECO:0000259" key="2">
    <source>
        <dbReference type="Pfam" id="PF01832"/>
    </source>
</evidence>
<accession>A0A2A5WD46</accession>
<name>A0A2A5WD46_9GAMM</name>
<dbReference type="AlphaFoldDB" id="A0A2A5WD46"/>
<reference evidence="3 4" key="1">
    <citation type="submission" date="2017-08" db="EMBL/GenBank/DDBJ databases">
        <title>Fine stratification of microbial communities through a metagenomic profile of the photic zone.</title>
        <authorList>
            <person name="Haro-Moreno J.M."/>
            <person name="Lopez-Perez M."/>
            <person name="De La Torre J."/>
            <person name="Picazo A."/>
            <person name="Camacho A."/>
            <person name="Rodriguez-Valera F."/>
        </authorList>
    </citation>
    <scope>NUCLEOTIDE SEQUENCE [LARGE SCALE GENOMIC DNA]</scope>
    <source>
        <strain evidence="3">MED-G28</strain>
    </source>
</reference>
<evidence type="ECO:0000313" key="3">
    <source>
        <dbReference type="EMBL" id="PDH34332.1"/>
    </source>
</evidence>
<comment type="caution">
    <text evidence="3">The sequence shown here is derived from an EMBL/GenBank/DDBJ whole genome shotgun (WGS) entry which is preliminary data.</text>
</comment>
<sequence length="283" mass="32199">MISSSLLTQFWRQLWVSNDTRGIKLSIAAIILLIIVVLVVAANNFSQDVDSPGEILVIQEPIVVFPDFASINSISAKKQQFFDYLEVFLIAENIAITQFRDQLDDYLKIATSGAGFSEFERAWMFRLARRYRIEVENYTEKEIVDELLLRVDVLPVSLALAQAANESAWGTSRFALEGNNIFGQWCYEQGCGIVPARRQAGAIHEVKSFVSVEDAVKSYFLNINSHPSYSYLRDLRSRMRARGLRLDPMSLAIGLGRYSEQGDNYVDEVQRIIIQNELRKRDA</sequence>
<gene>
    <name evidence="3" type="ORF">CNF02_05955</name>
</gene>
<dbReference type="GO" id="GO:0004040">
    <property type="term" value="F:amidase activity"/>
    <property type="evidence" value="ECO:0007669"/>
    <property type="project" value="InterPro"/>
</dbReference>
<keyword evidence="1" id="KW-1133">Transmembrane helix</keyword>
<feature type="domain" description="Mannosyl-glycoprotein endo-beta-N-acetylglucosamidase-like" evidence="2">
    <location>
        <begin position="143"/>
        <end position="277"/>
    </location>
</feature>
<dbReference type="InterPro" id="IPR002901">
    <property type="entry name" value="MGlyc_endo_b_GlcNAc-like_dom"/>
</dbReference>
<keyword evidence="1" id="KW-0812">Transmembrane</keyword>
<dbReference type="PANTHER" id="PTHR40572:SF1">
    <property type="entry name" value="PROTEIN BAX"/>
    <property type="match status" value="1"/>
</dbReference>
<dbReference type="Pfam" id="PF01832">
    <property type="entry name" value="Glucosaminidase"/>
    <property type="match status" value="1"/>
</dbReference>